<dbReference type="GO" id="GO:0046872">
    <property type="term" value="F:metal ion binding"/>
    <property type="evidence" value="ECO:0007669"/>
    <property type="project" value="UniProtKB-KW"/>
</dbReference>
<dbReference type="InterPro" id="IPR004360">
    <property type="entry name" value="Glyas_Fos-R_dOase_dom"/>
</dbReference>
<accession>X0XAB4</accession>
<protein>
    <recommendedName>
        <fullName evidence="2">VOC domain-containing protein</fullName>
    </recommendedName>
</protein>
<dbReference type="EMBL" id="BARS01042185">
    <property type="protein sequence ID" value="GAG40139.1"/>
    <property type="molecule type" value="Genomic_DNA"/>
</dbReference>
<sequence>VVSIWAEDVPATAHFYRDVVGLRLLPHHHERPHFDLEGSYLTILKGRPVPAQDAEPSRFPLIAFAVKDLDAAVERLRARDVELPWGIEEDAHSRWVMFHDPAGNLVELVQF</sequence>
<feature type="non-terminal residue" evidence="3">
    <location>
        <position position="1"/>
    </location>
</feature>
<dbReference type="PROSITE" id="PS51819">
    <property type="entry name" value="VOC"/>
    <property type="match status" value="1"/>
</dbReference>
<feature type="domain" description="VOC" evidence="2">
    <location>
        <begin position="1"/>
        <end position="111"/>
    </location>
</feature>
<comment type="caution">
    <text evidence="3">The sequence shown here is derived from an EMBL/GenBank/DDBJ whole genome shotgun (WGS) entry which is preliminary data.</text>
</comment>
<evidence type="ECO:0000313" key="3">
    <source>
        <dbReference type="EMBL" id="GAG40139.1"/>
    </source>
</evidence>
<dbReference type="SUPFAM" id="SSF54593">
    <property type="entry name" value="Glyoxalase/Bleomycin resistance protein/Dihydroxybiphenyl dioxygenase"/>
    <property type="match status" value="1"/>
</dbReference>
<name>X0XAB4_9ZZZZ</name>
<proteinExistence type="predicted"/>
<dbReference type="PANTHER" id="PTHR43048:SF3">
    <property type="entry name" value="METHYLMALONYL-COA EPIMERASE, MITOCHONDRIAL"/>
    <property type="match status" value="1"/>
</dbReference>
<dbReference type="GO" id="GO:0004493">
    <property type="term" value="F:methylmalonyl-CoA epimerase activity"/>
    <property type="evidence" value="ECO:0007669"/>
    <property type="project" value="TreeGrafter"/>
</dbReference>
<evidence type="ECO:0000259" key="2">
    <source>
        <dbReference type="PROSITE" id="PS51819"/>
    </source>
</evidence>
<dbReference type="Gene3D" id="3.10.180.10">
    <property type="entry name" value="2,3-Dihydroxybiphenyl 1,2-Dioxygenase, domain 1"/>
    <property type="match status" value="1"/>
</dbReference>
<organism evidence="3">
    <name type="scientific">marine sediment metagenome</name>
    <dbReference type="NCBI Taxonomy" id="412755"/>
    <lineage>
        <taxon>unclassified sequences</taxon>
        <taxon>metagenomes</taxon>
        <taxon>ecological metagenomes</taxon>
    </lineage>
</organism>
<keyword evidence="1" id="KW-0479">Metal-binding</keyword>
<dbReference type="InterPro" id="IPR029068">
    <property type="entry name" value="Glyas_Bleomycin-R_OHBP_Dase"/>
</dbReference>
<dbReference type="GO" id="GO:0046491">
    <property type="term" value="P:L-methylmalonyl-CoA metabolic process"/>
    <property type="evidence" value="ECO:0007669"/>
    <property type="project" value="TreeGrafter"/>
</dbReference>
<dbReference type="PANTHER" id="PTHR43048">
    <property type="entry name" value="METHYLMALONYL-COA EPIMERASE"/>
    <property type="match status" value="1"/>
</dbReference>
<reference evidence="3" key="1">
    <citation type="journal article" date="2014" name="Front. Microbiol.">
        <title>High frequency of phylogenetically diverse reductive dehalogenase-homologous genes in deep subseafloor sedimentary metagenomes.</title>
        <authorList>
            <person name="Kawai M."/>
            <person name="Futagami T."/>
            <person name="Toyoda A."/>
            <person name="Takaki Y."/>
            <person name="Nishi S."/>
            <person name="Hori S."/>
            <person name="Arai W."/>
            <person name="Tsubouchi T."/>
            <person name="Morono Y."/>
            <person name="Uchiyama I."/>
            <person name="Ito T."/>
            <person name="Fujiyama A."/>
            <person name="Inagaki F."/>
            <person name="Takami H."/>
        </authorList>
    </citation>
    <scope>NUCLEOTIDE SEQUENCE</scope>
    <source>
        <strain evidence="3">Expedition CK06-06</strain>
    </source>
</reference>
<evidence type="ECO:0000256" key="1">
    <source>
        <dbReference type="ARBA" id="ARBA00022723"/>
    </source>
</evidence>
<dbReference type="Pfam" id="PF00903">
    <property type="entry name" value="Glyoxalase"/>
    <property type="match status" value="1"/>
</dbReference>
<dbReference type="InterPro" id="IPR051785">
    <property type="entry name" value="MMCE/EMCE_epimerase"/>
</dbReference>
<gene>
    <name evidence="3" type="ORF">S01H1_64036</name>
</gene>
<dbReference type="AlphaFoldDB" id="X0XAB4"/>
<dbReference type="InterPro" id="IPR037523">
    <property type="entry name" value="VOC_core"/>
</dbReference>